<dbReference type="PANTHER" id="PTHR13063">
    <property type="entry name" value="ENOS INTERACTING PROTEIN"/>
    <property type="match status" value="1"/>
</dbReference>
<dbReference type="EMBL" id="JANBQB010000143">
    <property type="protein sequence ID" value="KAJ1980967.1"/>
    <property type="molecule type" value="Genomic_DNA"/>
</dbReference>
<evidence type="ECO:0000256" key="6">
    <source>
        <dbReference type="ARBA" id="ARBA00023242"/>
    </source>
</evidence>
<sequence>MTRHSKNNTALGFFTYAERHMLDYGTKKQRLTTAAKRRFDACYLCQQTARDPQCCSQGHLACKECFYEHILTQKTDIARQQKRFQAQQNRLAEEKTAQKHAAESELVAKFEKTETGLLSSSSAHQQSAAETTLPSSSDNASPKLLTQSANAHTGASDNDSKPNDFKSRFQAAKKRSHADSEQRVQNLADSKSSSSKAVLPSFWLPSLAPEAGDTVPAPESQQPMCTASDPHHPVSLKKLYSVHFTQAQASPSQQSKTVSEWMCPSCLKHLSNGTKLTLARRCGHVLCQQCMDQFVKDAGVCNVCSAKCKSSDIIPLQYEGTGFAGSGTAVEAHRYDVAFR</sequence>
<reference evidence="11" key="1">
    <citation type="submission" date="2022-07" db="EMBL/GenBank/DDBJ databases">
        <title>Phylogenomic reconstructions and comparative analyses of Kickxellomycotina fungi.</title>
        <authorList>
            <person name="Reynolds N.K."/>
            <person name="Stajich J.E."/>
            <person name="Barry K."/>
            <person name="Grigoriev I.V."/>
            <person name="Crous P."/>
            <person name="Smith M.E."/>
        </authorList>
    </citation>
    <scope>NUCLEOTIDE SEQUENCE</scope>
    <source>
        <strain evidence="11">RSA 567</strain>
    </source>
</reference>
<proteinExistence type="inferred from homology"/>
<evidence type="ECO:0000259" key="10">
    <source>
        <dbReference type="PROSITE" id="PS50089"/>
    </source>
</evidence>
<keyword evidence="12" id="KW-1185">Reference proteome</keyword>
<dbReference type="GO" id="GO:0008270">
    <property type="term" value="F:zinc ion binding"/>
    <property type="evidence" value="ECO:0007669"/>
    <property type="project" value="UniProtKB-KW"/>
</dbReference>
<keyword evidence="4 8" id="KW-0863">Zinc-finger</keyword>
<feature type="domain" description="RING-type" evidence="10">
    <location>
        <begin position="263"/>
        <end position="305"/>
    </location>
</feature>
<dbReference type="InterPro" id="IPR017907">
    <property type="entry name" value="Znf_RING_CS"/>
</dbReference>
<dbReference type="PROSITE" id="PS50089">
    <property type="entry name" value="ZF_RING_2"/>
    <property type="match status" value="1"/>
</dbReference>
<dbReference type="Pfam" id="PF15906">
    <property type="entry name" value="zf-NOSIP"/>
    <property type="match status" value="1"/>
</dbReference>
<evidence type="ECO:0000256" key="4">
    <source>
        <dbReference type="ARBA" id="ARBA00022771"/>
    </source>
</evidence>
<dbReference type="Gene3D" id="3.30.40.10">
    <property type="entry name" value="Zinc/RING finger domain, C3HC4 (zinc finger)"/>
    <property type="match status" value="2"/>
</dbReference>
<feature type="compositionally biased region" description="Basic and acidic residues" evidence="9">
    <location>
        <begin position="158"/>
        <end position="167"/>
    </location>
</feature>
<dbReference type="AlphaFoldDB" id="A0A9W8ED22"/>
<dbReference type="PANTHER" id="PTHR13063:SF10">
    <property type="entry name" value="NITRIC OXIDE SYNTHASE-INTERACTING PROTEIN"/>
    <property type="match status" value="1"/>
</dbReference>
<dbReference type="GO" id="GO:0061630">
    <property type="term" value="F:ubiquitin protein ligase activity"/>
    <property type="evidence" value="ECO:0007669"/>
    <property type="project" value="InterPro"/>
</dbReference>
<evidence type="ECO:0000256" key="8">
    <source>
        <dbReference type="PROSITE-ProRule" id="PRU00175"/>
    </source>
</evidence>
<protein>
    <recommendedName>
        <fullName evidence="10">RING-type domain-containing protein</fullName>
    </recommendedName>
</protein>
<name>A0A9W8ED22_9FUNG</name>
<dbReference type="InterPro" id="IPR013083">
    <property type="entry name" value="Znf_RING/FYVE/PHD"/>
</dbReference>
<comment type="similarity">
    <text evidence="2 7">Belongs to the NOSIP family.</text>
</comment>
<evidence type="ECO:0000256" key="2">
    <source>
        <dbReference type="ARBA" id="ARBA00008126"/>
    </source>
</evidence>
<gene>
    <name evidence="11" type="ORF">H4R34_002252</name>
</gene>
<comment type="subcellular location">
    <subcellularLocation>
        <location evidence="1 7">Nucleus</location>
    </subcellularLocation>
</comment>
<feature type="compositionally biased region" description="Low complexity" evidence="9">
    <location>
        <begin position="119"/>
        <end position="129"/>
    </location>
</feature>
<comment type="caution">
    <text evidence="11">The sequence shown here is derived from an EMBL/GenBank/DDBJ whole genome shotgun (WGS) entry which is preliminary data.</text>
</comment>
<evidence type="ECO:0000313" key="12">
    <source>
        <dbReference type="Proteomes" id="UP001151582"/>
    </source>
</evidence>
<keyword evidence="3" id="KW-0479">Metal-binding</keyword>
<evidence type="ECO:0000256" key="1">
    <source>
        <dbReference type="ARBA" id="ARBA00004123"/>
    </source>
</evidence>
<evidence type="ECO:0000256" key="9">
    <source>
        <dbReference type="SAM" id="MobiDB-lite"/>
    </source>
</evidence>
<organism evidence="11 12">
    <name type="scientific">Dimargaris verticillata</name>
    <dbReference type="NCBI Taxonomy" id="2761393"/>
    <lineage>
        <taxon>Eukaryota</taxon>
        <taxon>Fungi</taxon>
        <taxon>Fungi incertae sedis</taxon>
        <taxon>Zoopagomycota</taxon>
        <taxon>Kickxellomycotina</taxon>
        <taxon>Dimargaritomycetes</taxon>
        <taxon>Dimargaritales</taxon>
        <taxon>Dimargaritaceae</taxon>
        <taxon>Dimargaris</taxon>
    </lineage>
</organism>
<keyword evidence="5" id="KW-0862">Zinc</keyword>
<feature type="compositionally biased region" description="Polar residues" evidence="9">
    <location>
        <begin position="130"/>
        <end position="157"/>
    </location>
</feature>
<dbReference type="InterPro" id="IPR031790">
    <property type="entry name" value="Znf-NOSIP"/>
</dbReference>
<dbReference type="InterPro" id="IPR016818">
    <property type="entry name" value="NOSIP"/>
</dbReference>
<feature type="region of interest" description="Disordered" evidence="9">
    <location>
        <begin position="117"/>
        <end position="192"/>
    </location>
</feature>
<dbReference type="Proteomes" id="UP001151582">
    <property type="component" value="Unassembled WGS sequence"/>
</dbReference>
<dbReference type="GO" id="GO:0005634">
    <property type="term" value="C:nucleus"/>
    <property type="evidence" value="ECO:0007669"/>
    <property type="project" value="UniProtKB-SubCell"/>
</dbReference>
<dbReference type="Pfam" id="PF04641">
    <property type="entry name" value="Rtf2"/>
    <property type="match status" value="1"/>
</dbReference>
<evidence type="ECO:0000256" key="7">
    <source>
        <dbReference type="PIRNR" id="PIRNR023577"/>
    </source>
</evidence>
<evidence type="ECO:0000256" key="3">
    <source>
        <dbReference type="ARBA" id="ARBA00022723"/>
    </source>
</evidence>
<dbReference type="PROSITE" id="PS00518">
    <property type="entry name" value="ZF_RING_1"/>
    <property type="match status" value="1"/>
</dbReference>
<evidence type="ECO:0000256" key="5">
    <source>
        <dbReference type="ARBA" id="ARBA00022833"/>
    </source>
</evidence>
<dbReference type="InterPro" id="IPR001841">
    <property type="entry name" value="Znf_RING"/>
</dbReference>
<keyword evidence="6 7" id="KW-0539">Nucleus</keyword>
<dbReference type="OrthoDB" id="116827at2759"/>
<dbReference type="SUPFAM" id="SSF57850">
    <property type="entry name" value="RING/U-box"/>
    <property type="match status" value="2"/>
</dbReference>
<evidence type="ECO:0000313" key="11">
    <source>
        <dbReference type="EMBL" id="KAJ1980967.1"/>
    </source>
</evidence>
<feature type="region of interest" description="Disordered" evidence="9">
    <location>
        <begin position="210"/>
        <end position="229"/>
    </location>
</feature>
<dbReference type="PIRSF" id="PIRSF023577">
    <property type="entry name" value="ENOS_interacting"/>
    <property type="match status" value="1"/>
</dbReference>
<accession>A0A9W8ED22</accession>